<keyword evidence="4" id="KW-0808">Transferase</keyword>
<dbReference type="PANTHER" id="PTHR31392:SF1">
    <property type="entry name" value="ALPHA-1,3-MANNOSYLTRANSFERASE MNN1-RELATED"/>
    <property type="match status" value="1"/>
</dbReference>
<proteinExistence type="inferred from homology"/>
<reference evidence="10" key="2">
    <citation type="submission" date="2020-01" db="EMBL/GenBank/DDBJ databases">
        <title>Population-level Yeast Reference Genomes.</title>
        <authorList>
            <person name="Yue J.-X."/>
        </authorList>
    </citation>
    <scope>NUCLEOTIDE SEQUENCE</scope>
    <source>
        <strain evidence="10">CBS432</strain>
    </source>
</reference>
<dbReference type="VEuPathDB" id="FungiDB:SPAR_N03610"/>
<reference evidence="10" key="3">
    <citation type="submission" date="2025-07" db="EMBL/GenBank/DDBJ databases">
        <authorList>
            <consortium name="NCBI Genome Project"/>
        </authorList>
    </citation>
    <scope>NUCLEOTIDE SEQUENCE</scope>
    <source>
        <strain evidence="10">CBS432</strain>
    </source>
</reference>
<dbReference type="Pfam" id="PF11051">
    <property type="entry name" value="Mannosyl_trans3"/>
    <property type="match status" value="1"/>
</dbReference>
<gene>
    <name evidence="10" type="primary">MNT4</name>
    <name evidence="10" type="ORF">SPAR_N03610</name>
</gene>
<dbReference type="RefSeq" id="XP_033768991.1">
    <property type="nucleotide sequence ID" value="XM_033913100.1"/>
</dbReference>
<dbReference type="InterPro" id="IPR022751">
    <property type="entry name" value="Alpha_mannosyltransferase"/>
</dbReference>
<name>A0A8B8UZ49_SACPA</name>
<dbReference type="OrthoDB" id="430354at2759"/>
<dbReference type="SUPFAM" id="SSF53448">
    <property type="entry name" value="Nucleotide-diphospho-sugar transferases"/>
    <property type="match status" value="1"/>
</dbReference>
<evidence type="ECO:0000256" key="6">
    <source>
        <dbReference type="ARBA" id="ARBA00022968"/>
    </source>
</evidence>
<comment type="subcellular location">
    <subcellularLocation>
        <location evidence="1">Membrane</location>
        <topology evidence="1">Single-pass type II membrane protein</topology>
    </subcellularLocation>
</comment>
<evidence type="ECO:0000256" key="5">
    <source>
        <dbReference type="ARBA" id="ARBA00022692"/>
    </source>
</evidence>
<dbReference type="KEGG" id="spao:SPAR_N03610"/>
<evidence type="ECO:0000256" key="2">
    <source>
        <dbReference type="ARBA" id="ARBA00009105"/>
    </source>
</evidence>
<evidence type="ECO:0000256" key="1">
    <source>
        <dbReference type="ARBA" id="ARBA00004606"/>
    </source>
</evidence>
<dbReference type="GO" id="GO:0000033">
    <property type="term" value="F:alpha-1,3-mannosyltransferase activity"/>
    <property type="evidence" value="ECO:0007669"/>
    <property type="project" value="TreeGrafter"/>
</dbReference>
<organism evidence="10">
    <name type="scientific">Saccharomyces paradoxus</name>
    <name type="common">Yeast</name>
    <name type="synonym">Saccharomyces douglasii</name>
    <dbReference type="NCBI Taxonomy" id="27291"/>
    <lineage>
        <taxon>Eukaryota</taxon>
        <taxon>Fungi</taxon>
        <taxon>Dikarya</taxon>
        <taxon>Ascomycota</taxon>
        <taxon>Saccharomycotina</taxon>
        <taxon>Saccharomycetes</taxon>
        <taxon>Saccharomycetales</taxon>
        <taxon>Saccharomycetaceae</taxon>
        <taxon>Saccharomyces</taxon>
    </lineage>
</organism>
<reference evidence="10" key="1">
    <citation type="journal article" date="2017" name="Nat. Genet.">
        <title>Contrasting evolutionary genome dynamics between domesticated and wild yeasts.</title>
        <authorList>
            <person name="Yue J.X."/>
            <person name="Li J."/>
            <person name="Aigrain L."/>
            <person name="Hallin J."/>
            <person name="Persson K."/>
            <person name="Oliver K."/>
            <person name="Bergstrom A."/>
            <person name="Coupland P."/>
            <person name="Warringer J."/>
            <person name="Lagomarsino M.C."/>
            <person name="Fischer G."/>
            <person name="Durbin R."/>
            <person name="Liti G."/>
        </authorList>
    </citation>
    <scope>NUCLEOTIDE SEQUENCE</scope>
    <source>
        <strain evidence="10">CBS432</strain>
    </source>
</reference>
<protein>
    <submittedName>
        <fullName evidence="10">Alpha-1,3-mannosyltransferase</fullName>
    </submittedName>
</protein>
<keyword evidence="3" id="KW-0328">Glycosyltransferase</keyword>
<accession>A0A8B8UZ49</accession>
<keyword evidence="9" id="KW-0325">Glycoprotein</keyword>
<dbReference type="GO" id="GO:0005794">
    <property type="term" value="C:Golgi apparatus"/>
    <property type="evidence" value="ECO:0007669"/>
    <property type="project" value="TreeGrafter"/>
</dbReference>
<evidence type="ECO:0000256" key="8">
    <source>
        <dbReference type="ARBA" id="ARBA00023136"/>
    </source>
</evidence>
<evidence type="ECO:0000256" key="9">
    <source>
        <dbReference type="ARBA" id="ARBA00023180"/>
    </source>
</evidence>
<dbReference type="InterPro" id="IPR029044">
    <property type="entry name" value="Nucleotide-diphossugar_trans"/>
</dbReference>
<evidence type="ECO:0000256" key="4">
    <source>
        <dbReference type="ARBA" id="ARBA00022679"/>
    </source>
</evidence>
<keyword evidence="5" id="KW-0812">Transmembrane</keyword>
<comment type="similarity">
    <text evidence="2">Belongs to the MNN1/MNT family.</text>
</comment>
<dbReference type="GO" id="GO:0006493">
    <property type="term" value="P:protein O-linked glycosylation"/>
    <property type="evidence" value="ECO:0007669"/>
    <property type="project" value="TreeGrafter"/>
</dbReference>
<evidence type="ECO:0000256" key="7">
    <source>
        <dbReference type="ARBA" id="ARBA00022989"/>
    </source>
</evidence>
<keyword evidence="7" id="KW-1133">Transmembrane helix</keyword>
<keyword evidence="6" id="KW-0735">Signal-anchor</keyword>
<dbReference type="GeneID" id="54633402"/>
<reference evidence="10" key="4">
    <citation type="submission" date="2025-08" db="UniProtKB">
        <authorList>
            <consortium name="RefSeq"/>
        </authorList>
    </citation>
    <scope>IDENTIFICATION</scope>
    <source>
        <strain evidence="10">CBS432</strain>
    </source>
</reference>
<dbReference type="AlphaFoldDB" id="A0A8B8UZ49"/>
<sequence>MVLRIRRTKKLALLIFTSLLFLIVLFRVYPQYSFSDHFETHRKDDPSGNVHCLSRVLQLGGYEKPGLTSGFYEPNRWKSFISYMTGGRKDVKTVSQSLSNLDLYQKCSKETHVDQDVPLLRRVESKLFPYVNFTALNNEESQDFWPVHTRFDGTTFRGRVLQFSSENNSFIGTSPIEFKVSEPFWENWLNSALQRNSKGLVMSVSDYLVADTIRLIRVLRLLNNSLPIEIVHKSDLHESSQQLLIASARESGSLNYPPQELWFLDVKDMLNDEYIAKFKRFSNKWLAITFSSFQIPIFLDSDTVPFVPLDTLYEMDEFKRTGTLFFKDRSFPTSKLSSLQVRVLKQIINNSLGISSDSKQGFEILKKNLNDEMATDAIESLILKKQKHYMDSGLLIFDKQKHFFCLPIAIMLQFSPIQEYFHGDKEWFWLSLFIFKKEFTFYPVEASNVGEVEELRTPESGKICSSQLSHTDMYGNLLWLNGGLSVCKKNCWDYDFRKHKDIAAEYKSVKELQKHYQSPVKLEAVIIPDVNKAPWLQQNECVMYSYCTHYKKGKYGKLIDFTDSQRRNYEKVVKLWNEVV</sequence>
<evidence type="ECO:0000256" key="3">
    <source>
        <dbReference type="ARBA" id="ARBA00022676"/>
    </source>
</evidence>
<dbReference type="PANTHER" id="PTHR31392">
    <property type="entry name" value="ALPHA-1,3-MANNOSYLTRANSFERASE MNN1-RELATED"/>
    <property type="match status" value="1"/>
</dbReference>
<evidence type="ECO:0000313" key="10">
    <source>
        <dbReference type="RefSeq" id="XP_033768991.1"/>
    </source>
</evidence>
<keyword evidence="8" id="KW-0472">Membrane</keyword>
<dbReference type="GO" id="GO:0016020">
    <property type="term" value="C:membrane"/>
    <property type="evidence" value="ECO:0007669"/>
    <property type="project" value="UniProtKB-SubCell"/>
</dbReference>